<dbReference type="FunFam" id="1.10.10.60:FF:000001">
    <property type="entry name" value="MYB-related transcription factor"/>
    <property type="match status" value="1"/>
</dbReference>
<dbReference type="PROSITE" id="PS51294">
    <property type="entry name" value="HTH_MYB"/>
    <property type="match status" value="2"/>
</dbReference>
<evidence type="ECO:0000256" key="5">
    <source>
        <dbReference type="ARBA" id="ARBA00023163"/>
    </source>
</evidence>
<protein>
    <submittedName>
        <fullName evidence="10">Uncharacterized protein</fullName>
    </submittedName>
</protein>
<dbReference type="SUPFAM" id="SSF46689">
    <property type="entry name" value="Homeodomain-like"/>
    <property type="match status" value="1"/>
</dbReference>
<feature type="compositionally biased region" description="Low complexity" evidence="7">
    <location>
        <begin position="378"/>
        <end position="396"/>
    </location>
</feature>
<name>A0A8T2THE4_CERRI</name>
<dbReference type="Gene3D" id="1.10.10.60">
    <property type="entry name" value="Homeodomain-like"/>
    <property type="match status" value="2"/>
</dbReference>
<dbReference type="AlphaFoldDB" id="A0A8T2THE4"/>
<dbReference type="InterPro" id="IPR017930">
    <property type="entry name" value="Myb_dom"/>
</dbReference>
<dbReference type="PANTHER" id="PTHR47995:SF18">
    <property type="entry name" value="TRANSCRIPTION FACTOR MYB65"/>
    <property type="match status" value="1"/>
</dbReference>
<keyword evidence="6" id="KW-0539">Nucleus</keyword>
<keyword evidence="11" id="KW-1185">Reference proteome</keyword>
<dbReference type="PANTHER" id="PTHR47995">
    <property type="entry name" value="TRANSCRIPTION FACTOR MYB33-RELATED"/>
    <property type="match status" value="1"/>
</dbReference>
<keyword evidence="2" id="KW-0677">Repeat</keyword>
<reference evidence="10" key="1">
    <citation type="submission" date="2021-08" db="EMBL/GenBank/DDBJ databases">
        <title>WGS assembly of Ceratopteris richardii.</title>
        <authorList>
            <person name="Marchant D.B."/>
            <person name="Chen G."/>
            <person name="Jenkins J."/>
            <person name="Shu S."/>
            <person name="Leebens-Mack J."/>
            <person name="Grimwood J."/>
            <person name="Schmutz J."/>
            <person name="Soltis P."/>
            <person name="Soltis D."/>
            <person name="Chen Z.-H."/>
        </authorList>
    </citation>
    <scope>NUCLEOTIDE SEQUENCE</scope>
    <source>
        <strain evidence="10">Whitten #5841</strain>
        <tissue evidence="10">Leaf</tissue>
    </source>
</reference>
<comment type="caution">
    <text evidence="10">The sequence shown here is derived from an EMBL/GenBank/DDBJ whole genome shotgun (WGS) entry which is preliminary data.</text>
</comment>
<feature type="domain" description="Myb-like" evidence="8">
    <location>
        <begin position="76"/>
        <end position="126"/>
    </location>
</feature>
<feature type="domain" description="Myb-like" evidence="8">
    <location>
        <begin position="23"/>
        <end position="75"/>
    </location>
</feature>
<evidence type="ECO:0000256" key="4">
    <source>
        <dbReference type="ARBA" id="ARBA00023125"/>
    </source>
</evidence>
<dbReference type="GO" id="GO:0005634">
    <property type="term" value="C:nucleus"/>
    <property type="evidence" value="ECO:0007669"/>
    <property type="project" value="UniProtKB-SubCell"/>
</dbReference>
<dbReference type="PROSITE" id="PS50090">
    <property type="entry name" value="MYB_LIKE"/>
    <property type="match status" value="2"/>
</dbReference>
<dbReference type="InterPro" id="IPR009057">
    <property type="entry name" value="Homeodomain-like_sf"/>
</dbReference>
<dbReference type="CDD" id="cd00167">
    <property type="entry name" value="SANT"/>
    <property type="match status" value="1"/>
</dbReference>
<evidence type="ECO:0000259" key="9">
    <source>
        <dbReference type="PROSITE" id="PS51294"/>
    </source>
</evidence>
<evidence type="ECO:0000256" key="1">
    <source>
        <dbReference type="ARBA" id="ARBA00004123"/>
    </source>
</evidence>
<dbReference type="InterPro" id="IPR001005">
    <property type="entry name" value="SANT/Myb"/>
</dbReference>
<keyword evidence="3" id="KW-0805">Transcription regulation</keyword>
<feature type="compositionally biased region" description="Polar residues" evidence="7">
    <location>
        <begin position="367"/>
        <end position="377"/>
    </location>
</feature>
<dbReference type="GO" id="GO:0003677">
    <property type="term" value="F:DNA binding"/>
    <property type="evidence" value="ECO:0007669"/>
    <property type="project" value="UniProtKB-KW"/>
</dbReference>
<dbReference type="SMART" id="SM00717">
    <property type="entry name" value="SANT"/>
    <property type="match status" value="2"/>
</dbReference>
<feature type="region of interest" description="Disordered" evidence="7">
    <location>
        <begin position="363"/>
        <end position="396"/>
    </location>
</feature>
<evidence type="ECO:0000259" key="8">
    <source>
        <dbReference type="PROSITE" id="PS50090"/>
    </source>
</evidence>
<feature type="domain" description="HTH myb-type" evidence="9">
    <location>
        <begin position="76"/>
        <end position="130"/>
    </location>
</feature>
<keyword evidence="5" id="KW-0804">Transcription</keyword>
<evidence type="ECO:0000313" key="11">
    <source>
        <dbReference type="Proteomes" id="UP000825935"/>
    </source>
</evidence>
<evidence type="ECO:0000256" key="3">
    <source>
        <dbReference type="ARBA" id="ARBA00023015"/>
    </source>
</evidence>
<organism evidence="10 11">
    <name type="scientific">Ceratopteris richardii</name>
    <name type="common">Triangle waterfern</name>
    <dbReference type="NCBI Taxonomy" id="49495"/>
    <lineage>
        <taxon>Eukaryota</taxon>
        <taxon>Viridiplantae</taxon>
        <taxon>Streptophyta</taxon>
        <taxon>Embryophyta</taxon>
        <taxon>Tracheophyta</taxon>
        <taxon>Polypodiopsida</taxon>
        <taxon>Polypodiidae</taxon>
        <taxon>Polypodiales</taxon>
        <taxon>Pteridineae</taxon>
        <taxon>Pteridaceae</taxon>
        <taxon>Parkerioideae</taxon>
        <taxon>Ceratopteris</taxon>
    </lineage>
</organism>
<gene>
    <name evidence="10" type="ORF">KP509_12G025800</name>
</gene>
<evidence type="ECO:0000256" key="6">
    <source>
        <dbReference type="ARBA" id="ARBA00023242"/>
    </source>
</evidence>
<feature type="domain" description="HTH myb-type" evidence="9">
    <location>
        <begin position="23"/>
        <end position="75"/>
    </location>
</feature>
<sequence>MPAECRVEKAMSVEVSVSKQQQKQQLKKGPWTAEEDAVLAAWVERHGEGSWGRLQRLSGLARCGKSCRLRWTNHLRPFLKKGPLSPFEERLLLSLHHRLGNKWSQIAAQLPGRTDNELKNFWNTRAKRLKRAGLALYPPFLSLGNGRVGEIHDSLCNAEYSQDKGSQKSKKGGSQNDYASTDFKNGATVIANNPMFPSQSSGVHEISSVLQFHSHLMQAADMFCSQISISKPRETLSQTSPEQVMHQERILDYQKFDNGTVYNGNPISKYFTLQGALGTEDQFAYATRSRPHGNAFAVQTLKNVSLRKPMYSDDGILEQVLQCLPSSCIKETEGLEMSSAEHGYKYNAEKFFNDAMNNFVDHKKVNGGNTNSRTTCENKNNQNNSDNDPGNSSNNNYTNKDHIYWADTYSICSGSNLMSSDTIYHRKNEGWKVSATPNCPNMETSKSPTDMGLGEVLDPCSICNYNFDASTSLLSNPPLHHSFSQEVGRNQADAFLI</sequence>
<keyword evidence="4" id="KW-0238">DNA-binding</keyword>
<dbReference type="Proteomes" id="UP000825935">
    <property type="component" value="Chromosome 12"/>
</dbReference>
<dbReference type="OrthoDB" id="2143914at2759"/>
<accession>A0A8T2THE4</accession>
<evidence type="ECO:0000313" key="10">
    <source>
        <dbReference type="EMBL" id="KAH7422791.1"/>
    </source>
</evidence>
<evidence type="ECO:0000256" key="2">
    <source>
        <dbReference type="ARBA" id="ARBA00022737"/>
    </source>
</evidence>
<dbReference type="EMBL" id="CM035417">
    <property type="protein sequence ID" value="KAH7422791.1"/>
    <property type="molecule type" value="Genomic_DNA"/>
</dbReference>
<evidence type="ECO:0000256" key="7">
    <source>
        <dbReference type="SAM" id="MobiDB-lite"/>
    </source>
</evidence>
<dbReference type="Pfam" id="PF00249">
    <property type="entry name" value="Myb_DNA-binding"/>
    <property type="match status" value="2"/>
</dbReference>
<comment type="subcellular location">
    <subcellularLocation>
        <location evidence="1">Nucleus</location>
    </subcellularLocation>
</comment>
<proteinExistence type="predicted"/>